<accession>A0AAJ1UAT8</accession>
<dbReference type="EMBL" id="JANFFA010000052">
    <property type="protein sequence ID" value="MDQ2096005.1"/>
    <property type="molecule type" value="Genomic_DNA"/>
</dbReference>
<dbReference type="PRINTS" id="PR00313">
    <property type="entry name" value="CABNDNGRPT"/>
</dbReference>
<dbReference type="AlphaFoldDB" id="A0AAJ1UAT8"/>
<keyword evidence="4" id="KW-1185">Reference proteome</keyword>
<dbReference type="Proteomes" id="UP001227162">
    <property type="component" value="Unassembled WGS sequence"/>
</dbReference>
<dbReference type="Pfam" id="PF00353">
    <property type="entry name" value="HemolysinCabind"/>
    <property type="match status" value="2"/>
</dbReference>
<evidence type="ECO:0000256" key="1">
    <source>
        <dbReference type="ARBA" id="ARBA00004613"/>
    </source>
</evidence>
<dbReference type="SUPFAM" id="SSF51120">
    <property type="entry name" value="beta-Roll"/>
    <property type="match status" value="1"/>
</dbReference>
<evidence type="ECO:0000256" key="2">
    <source>
        <dbReference type="ARBA" id="ARBA00022525"/>
    </source>
</evidence>
<reference evidence="3" key="2">
    <citation type="submission" date="2023-04" db="EMBL/GenBank/DDBJ databases">
        <title>'Rhodoalgimonas zhirmunskyi' gen. nov., isolated from a red alga.</title>
        <authorList>
            <person name="Nedashkovskaya O.I."/>
            <person name="Otstavnykh N.Y."/>
            <person name="Bystritskaya E.P."/>
            <person name="Balabanova L.A."/>
            <person name="Isaeva M.P."/>
        </authorList>
    </citation>
    <scope>NUCLEOTIDE SEQUENCE</scope>
    <source>
        <strain evidence="3">10Alg 79</strain>
    </source>
</reference>
<feature type="non-terminal residue" evidence="3">
    <location>
        <position position="133"/>
    </location>
</feature>
<dbReference type="Gene3D" id="2.150.10.10">
    <property type="entry name" value="Serralysin-like metalloprotease, C-terminal"/>
    <property type="match status" value="1"/>
</dbReference>
<proteinExistence type="predicted"/>
<dbReference type="InterPro" id="IPR001343">
    <property type="entry name" value="Hemolysn_Ca-bd"/>
</dbReference>
<evidence type="ECO:0008006" key="5">
    <source>
        <dbReference type="Google" id="ProtNLM"/>
    </source>
</evidence>
<dbReference type="InterPro" id="IPR011049">
    <property type="entry name" value="Serralysin-like_metalloprot_C"/>
</dbReference>
<name>A0AAJ1UAT8_9RHOB</name>
<dbReference type="InterPro" id="IPR050557">
    <property type="entry name" value="RTX_toxin/Mannuronan_C5-epim"/>
</dbReference>
<dbReference type="PANTHER" id="PTHR38340:SF1">
    <property type="entry name" value="S-LAYER PROTEIN"/>
    <property type="match status" value="1"/>
</dbReference>
<dbReference type="InterPro" id="IPR018511">
    <property type="entry name" value="Hemolysin-typ_Ca-bd_CS"/>
</dbReference>
<dbReference type="RefSeq" id="WP_371832409.1">
    <property type="nucleotide sequence ID" value="NZ_JANFFA010000052.1"/>
</dbReference>
<dbReference type="GO" id="GO:0005576">
    <property type="term" value="C:extracellular region"/>
    <property type="evidence" value="ECO:0007669"/>
    <property type="project" value="UniProtKB-SubCell"/>
</dbReference>
<gene>
    <name evidence="3" type="ORF">NOI20_17965</name>
</gene>
<feature type="non-terminal residue" evidence="3">
    <location>
        <position position="1"/>
    </location>
</feature>
<dbReference type="PANTHER" id="PTHR38340">
    <property type="entry name" value="S-LAYER PROTEIN"/>
    <property type="match status" value="1"/>
</dbReference>
<sequence length="133" mass="13800">RITDFEAGVDQLDLSGFSMLYDPGQLGYVARANGADLSWRGEVIEVLSRSGGRLTLDDIFGTGFSGPDRPALGTSQTLVGGSGQDRLSGGWSVDSLAGLAGNDILSGGDGNDLIYGGTGFDTIHGDDGDDRIW</sequence>
<protein>
    <recommendedName>
        <fullName evidence="5">Calcium-binding protein</fullName>
    </recommendedName>
</protein>
<evidence type="ECO:0000313" key="3">
    <source>
        <dbReference type="EMBL" id="MDQ2096005.1"/>
    </source>
</evidence>
<evidence type="ECO:0000313" key="4">
    <source>
        <dbReference type="Proteomes" id="UP001227162"/>
    </source>
</evidence>
<comment type="subcellular location">
    <subcellularLocation>
        <location evidence="1">Secreted</location>
    </subcellularLocation>
</comment>
<organism evidence="3 4">
    <name type="scientific">Rhodalgimonas zhirmunskyi</name>
    <dbReference type="NCBI Taxonomy" id="2964767"/>
    <lineage>
        <taxon>Bacteria</taxon>
        <taxon>Pseudomonadati</taxon>
        <taxon>Pseudomonadota</taxon>
        <taxon>Alphaproteobacteria</taxon>
        <taxon>Rhodobacterales</taxon>
        <taxon>Roseobacteraceae</taxon>
        <taxon>Rhodalgimonas</taxon>
    </lineage>
</organism>
<reference evidence="3" key="1">
    <citation type="submission" date="2022-07" db="EMBL/GenBank/DDBJ databases">
        <authorList>
            <person name="Otstavnykh N."/>
            <person name="Isaeva M."/>
            <person name="Bystritskaya E."/>
        </authorList>
    </citation>
    <scope>NUCLEOTIDE SEQUENCE</scope>
    <source>
        <strain evidence="3">10Alg 79</strain>
    </source>
</reference>
<dbReference type="PROSITE" id="PS00330">
    <property type="entry name" value="HEMOLYSIN_CALCIUM"/>
    <property type="match status" value="1"/>
</dbReference>
<dbReference type="GO" id="GO:0005509">
    <property type="term" value="F:calcium ion binding"/>
    <property type="evidence" value="ECO:0007669"/>
    <property type="project" value="InterPro"/>
</dbReference>
<keyword evidence="2" id="KW-0964">Secreted</keyword>
<comment type="caution">
    <text evidence="3">The sequence shown here is derived from an EMBL/GenBank/DDBJ whole genome shotgun (WGS) entry which is preliminary data.</text>
</comment>